<dbReference type="Proteomes" id="UP000266313">
    <property type="component" value="Chromosome"/>
</dbReference>
<organism evidence="1 2">
    <name type="scientific">Methylocaldum marinum</name>
    <dbReference type="NCBI Taxonomy" id="1432792"/>
    <lineage>
        <taxon>Bacteria</taxon>
        <taxon>Pseudomonadati</taxon>
        <taxon>Pseudomonadota</taxon>
        <taxon>Gammaproteobacteria</taxon>
        <taxon>Methylococcales</taxon>
        <taxon>Methylococcaceae</taxon>
        <taxon>Methylocaldum</taxon>
    </lineage>
</organism>
<reference evidence="1 2" key="1">
    <citation type="submission" date="2016-12" db="EMBL/GenBank/DDBJ databases">
        <title>Genome sequencing of Methylocaldum marinum.</title>
        <authorList>
            <person name="Takeuchi M."/>
            <person name="Kamagata Y."/>
            <person name="Hiraoka S."/>
            <person name="Oshima K."/>
            <person name="Hattori M."/>
            <person name="Iwasaki W."/>
        </authorList>
    </citation>
    <scope>NUCLEOTIDE SEQUENCE [LARGE SCALE GENOMIC DNA]</scope>
    <source>
        <strain evidence="1 2">S8</strain>
    </source>
</reference>
<dbReference type="OrthoDB" id="9845175at2"/>
<dbReference type="EMBL" id="AP017928">
    <property type="protein sequence ID" value="BBA33019.1"/>
    <property type="molecule type" value="Genomic_DNA"/>
</dbReference>
<protein>
    <submittedName>
        <fullName evidence="1">Uncharacterized protein</fullName>
    </submittedName>
</protein>
<keyword evidence="2" id="KW-1185">Reference proteome</keyword>
<accession>A0A250KTB2</accession>
<evidence type="ECO:0000313" key="2">
    <source>
        <dbReference type="Proteomes" id="UP000266313"/>
    </source>
</evidence>
<dbReference type="AlphaFoldDB" id="A0A250KTB2"/>
<dbReference type="RefSeq" id="WP_145986418.1">
    <property type="nucleotide sequence ID" value="NZ_AP017928.1"/>
</dbReference>
<proteinExistence type="predicted"/>
<name>A0A250KTB2_9GAMM</name>
<evidence type="ECO:0000313" key="1">
    <source>
        <dbReference type="EMBL" id="BBA33019.1"/>
    </source>
</evidence>
<dbReference type="KEGG" id="mmai:sS8_1057"/>
<dbReference type="PROSITE" id="PS51257">
    <property type="entry name" value="PROKAR_LIPOPROTEIN"/>
    <property type="match status" value="1"/>
</dbReference>
<gene>
    <name evidence="1" type="ORF">sS8_1057</name>
</gene>
<sequence>MCRTKEIADFLCSLHWGVGCDFYIFDASYRWFIAALEERIYQMNEDGIYKLLYYSELDANLSPPVQT</sequence>